<accession>A0ABS8RPD5</accession>
<protein>
    <submittedName>
        <fullName evidence="2">Uncharacterized protein</fullName>
    </submittedName>
</protein>
<dbReference type="EMBL" id="JACEIK010000063">
    <property type="protein sequence ID" value="MCD7448477.1"/>
    <property type="molecule type" value="Genomic_DNA"/>
</dbReference>
<proteinExistence type="predicted"/>
<reference evidence="2 3" key="1">
    <citation type="journal article" date="2021" name="BMC Genomics">
        <title>Datura genome reveals duplications of psychoactive alkaloid biosynthetic genes and high mutation rate following tissue culture.</title>
        <authorList>
            <person name="Rajewski A."/>
            <person name="Carter-House D."/>
            <person name="Stajich J."/>
            <person name="Litt A."/>
        </authorList>
    </citation>
    <scope>NUCLEOTIDE SEQUENCE [LARGE SCALE GENOMIC DNA]</scope>
    <source>
        <strain evidence="2">AR-01</strain>
    </source>
</reference>
<feature type="region of interest" description="Disordered" evidence="1">
    <location>
        <begin position="58"/>
        <end position="126"/>
    </location>
</feature>
<name>A0ABS8RPD5_DATST</name>
<comment type="caution">
    <text evidence="2">The sequence shown here is derived from an EMBL/GenBank/DDBJ whole genome shotgun (WGS) entry which is preliminary data.</text>
</comment>
<dbReference type="Proteomes" id="UP000823775">
    <property type="component" value="Unassembled WGS sequence"/>
</dbReference>
<evidence type="ECO:0000256" key="1">
    <source>
        <dbReference type="SAM" id="MobiDB-lite"/>
    </source>
</evidence>
<evidence type="ECO:0000313" key="3">
    <source>
        <dbReference type="Proteomes" id="UP000823775"/>
    </source>
</evidence>
<feature type="compositionally biased region" description="Acidic residues" evidence="1">
    <location>
        <begin position="114"/>
        <end position="126"/>
    </location>
</feature>
<keyword evidence="3" id="KW-1185">Reference proteome</keyword>
<evidence type="ECO:0000313" key="2">
    <source>
        <dbReference type="EMBL" id="MCD7448477.1"/>
    </source>
</evidence>
<sequence>MVITYKHDQVREEALVYCSACKTQIGLVEDHLDMMDNDKTGVFNSVCKLVYWNDLPMMSDDEQDEGDNIEHAGGANTAQVTNEQDGGANVEQVPDPDEQIGGANIGQVPNDQDGGADEQDPTQDVD</sequence>
<organism evidence="2 3">
    <name type="scientific">Datura stramonium</name>
    <name type="common">Jimsonweed</name>
    <name type="synonym">Common thornapple</name>
    <dbReference type="NCBI Taxonomy" id="4076"/>
    <lineage>
        <taxon>Eukaryota</taxon>
        <taxon>Viridiplantae</taxon>
        <taxon>Streptophyta</taxon>
        <taxon>Embryophyta</taxon>
        <taxon>Tracheophyta</taxon>
        <taxon>Spermatophyta</taxon>
        <taxon>Magnoliopsida</taxon>
        <taxon>eudicotyledons</taxon>
        <taxon>Gunneridae</taxon>
        <taxon>Pentapetalae</taxon>
        <taxon>asterids</taxon>
        <taxon>lamiids</taxon>
        <taxon>Solanales</taxon>
        <taxon>Solanaceae</taxon>
        <taxon>Solanoideae</taxon>
        <taxon>Datureae</taxon>
        <taxon>Datura</taxon>
    </lineage>
</organism>
<gene>
    <name evidence="2" type="ORF">HAX54_042611</name>
</gene>